<dbReference type="PANTHER" id="PTHR30055:SF234">
    <property type="entry name" value="HTH-TYPE TRANSCRIPTIONAL REGULATOR BETI"/>
    <property type="match status" value="1"/>
</dbReference>
<reference evidence="6 7" key="1">
    <citation type="submission" date="2022-04" db="EMBL/GenBank/DDBJ databases">
        <title>Genome draft of Actinomadura sp. ATCC 31491.</title>
        <authorList>
            <person name="Shi X."/>
            <person name="Du Y."/>
        </authorList>
    </citation>
    <scope>NUCLEOTIDE SEQUENCE [LARGE SCALE GENOMIC DNA]</scope>
    <source>
        <strain evidence="6 7">ATCC 31491</strain>
    </source>
</reference>
<comment type="caution">
    <text evidence="6">The sequence shown here is derived from an EMBL/GenBank/DDBJ whole genome shotgun (WGS) entry which is preliminary data.</text>
</comment>
<keyword evidence="7" id="KW-1185">Reference proteome</keyword>
<evidence type="ECO:0000313" key="7">
    <source>
        <dbReference type="Proteomes" id="UP001317259"/>
    </source>
</evidence>
<proteinExistence type="predicted"/>
<evidence type="ECO:0000256" key="3">
    <source>
        <dbReference type="ARBA" id="ARBA00023163"/>
    </source>
</evidence>
<dbReference type="InterPro" id="IPR001647">
    <property type="entry name" value="HTH_TetR"/>
</dbReference>
<gene>
    <name evidence="6" type="ORF">MF672_043375</name>
</gene>
<dbReference type="PROSITE" id="PS50977">
    <property type="entry name" value="HTH_TETR_2"/>
    <property type="match status" value="1"/>
</dbReference>
<keyword evidence="3" id="KW-0804">Transcription</keyword>
<feature type="domain" description="HTH tetR-type" evidence="5">
    <location>
        <begin position="9"/>
        <end position="68"/>
    </location>
</feature>
<dbReference type="Pfam" id="PF21597">
    <property type="entry name" value="TetR_C_43"/>
    <property type="match status" value="1"/>
</dbReference>
<dbReference type="PANTHER" id="PTHR30055">
    <property type="entry name" value="HTH-TYPE TRANSCRIPTIONAL REGULATOR RUTR"/>
    <property type="match status" value="1"/>
</dbReference>
<evidence type="ECO:0000259" key="5">
    <source>
        <dbReference type="PROSITE" id="PS50977"/>
    </source>
</evidence>
<name>A0ABT0G7N2_9ACTN</name>
<sequence>MAQLRADARRNRERILAAAEEVFAERGASASTEEVAARAGVAIGTVFRHFPTKDDLLTAIVKALLARLEEEAAGLAERGEPETALFAFFTHVVEAAAARRTVADLLTGGAGLPVEGALRRLAEPVGTLLRRAQQAGAVRADVRQEEVMALLAAASQAALQAGWTPDLRERTLGIIFRGCRP</sequence>
<dbReference type="InterPro" id="IPR049445">
    <property type="entry name" value="TetR_SbtR-like_C"/>
</dbReference>
<evidence type="ECO:0000313" key="6">
    <source>
        <dbReference type="EMBL" id="MCK2220598.1"/>
    </source>
</evidence>
<accession>A0ABT0G7N2</accession>
<keyword evidence="1" id="KW-0805">Transcription regulation</keyword>
<dbReference type="EMBL" id="JAKRKC020000002">
    <property type="protein sequence ID" value="MCK2220598.1"/>
    <property type="molecule type" value="Genomic_DNA"/>
</dbReference>
<dbReference type="Proteomes" id="UP001317259">
    <property type="component" value="Unassembled WGS sequence"/>
</dbReference>
<organism evidence="6 7">
    <name type="scientific">Actinomadura luzonensis</name>
    <dbReference type="NCBI Taxonomy" id="2805427"/>
    <lineage>
        <taxon>Bacteria</taxon>
        <taxon>Bacillati</taxon>
        <taxon>Actinomycetota</taxon>
        <taxon>Actinomycetes</taxon>
        <taxon>Streptosporangiales</taxon>
        <taxon>Thermomonosporaceae</taxon>
        <taxon>Actinomadura</taxon>
    </lineage>
</organism>
<evidence type="ECO:0000256" key="2">
    <source>
        <dbReference type="ARBA" id="ARBA00023125"/>
    </source>
</evidence>
<evidence type="ECO:0000256" key="4">
    <source>
        <dbReference type="PROSITE-ProRule" id="PRU00335"/>
    </source>
</evidence>
<dbReference type="Pfam" id="PF00440">
    <property type="entry name" value="TetR_N"/>
    <property type="match status" value="1"/>
</dbReference>
<evidence type="ECO:0000256" key="1">
    <source>
        <dbReference type="ARBA" id="ARBA00023015"/>
    </source>
</evidence>
<protein>
    <submittedName>
        <fullName evidence="6">TetR/AcrR family transcriptional regulator</fullName>
    </submittedName>
</protein>
<dbReference type="RefSeq" id="WP_242381327.1">
    <property type="nucleotide sequence ID" value="NZ_JAKRKC020000002.1"/>
</dbReference>
<dbReference type="InterPro" id="IPR050109">
    <property type="entry name" value="HTH-type_TetR-like_transc_reg"/>
</dbReference>
<keyword evidence="2 4" id="KW-0238">DNA-binding</keyword>
<feature type="DNA-binding region" description="H-T-H motif" evidence="4">
    <location>
        <begin position="31"/>
        <end position="50"/>
    </location>
</feature>